<sequence length="146" mass="15949">MANNSTEEFSMLPLFTQHPFTCTFSDENESPASTAAQLVDSDEFFRVSEGWLRNPAWIDGGINPPRFYHSQEEINDTLLANGLSPRRISEEQLSGVSPTPALPAPPAPLTRDLVNSVVVGCQTVCAPAYPIILGNRRGHDGLIHCN</sequence>
<accession>A0A9P5YNZ6</accession>
<evidence type="ECO:0000313" key="2">
    <source>
        <dbReference type="Proteomes" id="UP000807469"/>
    </source>
</evidence>
<reference evidence="1" key="1">
    <citation type="submission" date="2020-11" db="EMBL/GenBank/DDBJ databases">
        <authorList>
            <consortium name="DOE Joint Genome Institute"/>
            <person name="Ahrendt S."/>
            <person name="Riley R."/>
            <person name="Andreopoulos W."/>
            <person name="Labutti K."/>
            <person name="Pangilinan J."/>
            <person name="Ruiz-Duenas F.J."/>
            <person name="Barrasa J.M."/>
            <person name="Sanchez-Garcia M."/>
            <person name="Camarero S."/>
            <person name="Miyauchi S."/>
            <person name="Serrano A."/>
            <person name="Linde D."/>
            <person name="Babiker R."/>
            <person name="Drula E."/>
            <person name="Ayuso-Fernandez I."/>
            <person name="Pacheco R."/>
            <person name="Padilla G."/>
            <person name="Ferreira P."/>
            <person name="Barriuso J."/>
            <person name="Kellner H."/>
            <person name="Castanera R."/>
            <person name="Alfaro M."/>
            <person name="Ramirez L."/>
            <person name="Pisabarro A.G."/>
            <person name="Kuo A."/>
            <person name="Tritt A."/>
            <person name="Lipzen A."/>
            <person name="He G."/>
            <person name="Yan M."/>
            <person name="Ng V."/>
            <person name="Cullen D."/>
            <person name="Martin F."/>
            <person name="Rosso M.-N."/>
            <person name="Henrissat B."/>
            <person name="Hibbett D."/>
            <person name="Martinez A.T."/>
            <person name="Grigoriev I.V."/>
        </authorList>
    </citation>
    <scope>NUCLEOTIDE SEQUENCE</scope>
    <source>
        <strain evidence="1">CIRM-BRFM 674</strain>
    </source>
</reference>
<dbReference type="OrthoDB" id="3066192at2759"/>
<dbReference type="EMBL" id="MU155456">
    <property type="protein sequence ID" value="KAF9473267.1"/>
    <property type="molecule type" value="Genomic_DNA"/>
</dbReference>
<proteinExistence type="predicted"/>
<protein>
    <submittedName>
        <fullName evidence="1">Uncharacterized protein</fullName>
    </submittedName>
</protein>
<dbReference type="Proteomes" id="UP000807469">
    <property type="component" value="Unassembled WGS sequence"/>
</dbReference>
<gene>
    <name evidence="1" type="ORF">BDN70DRAFT_886009</name>
</gene>
<keyword evidence="2" id="KW-1185">Reference proteome</keyword>
<dbReference type="AlphaFoldDB" id="A0A9P5YNZ6"/>
<evidence type="ECO:0000313" key="1">
    <source>
        <dbReference type="EMBL" id="KAF9473267.1"/>
    </source>
</evidence>
<comment type="caution">
    <text evidence="1">The sequence shown here is derived from an EMBL/GenBank/DDBJ whole genome shotgun (WGS) entry which is preliminary data.</text>
</comment>
<organism evidence="1 2">
    <name type="scientific">Pholiota conissans</name>
    <dbReference type="NCBI Taxonomy" id="109636"/>
    <lineage>
        <taxon>Eukaryota</taxon>
        <taxon>Fungi</taxon>
        <taxon>Dikarya</taxon>
        <taxon>Basidiomycota</taxon>
        <taxon>Agaricomycotina</taxon>
        <taxon>Agaricomycetes</taxon>
        <taxon>Agaricomycetidae</taxon>
        <taxon>Agaricales</taxon>
        <taxon>Agaricineae</taxon>
        <taxon>Strophariaceae</taxon>
        <taxon>Pholiota</taxon>
    </lineage>
</organism>
<name>A0A9P5YNZ6_9AGAR</name>